<proteinExistence type="inferred from homology"/>
<comment type="caution">
    <text evidence="5">The sequence shown here is derived from an EMBL/GenBank/DDBJ whole genome shotgun (WGS) entry which is preliminary data.</text>
</comment>
<dbReference type="InterPro" id="IPR036928">
    <property type="entry name" value="AS_sf"/>
</dbReference>
<evidence type="ECO:0000313" key="6">
    <source>
        <dbReference type="Proteomes" id="UP000471120"/>
    </source>
</evidence>
<dbReference type="RefSeq" id="WP_010838069.1">
    <property type="nucleotide sequence ID" value="NZ_QRCM01000001.1"/>
</dbReference>
<feature type="domain" description="Amidase" evidence="4">
    <location>
        <begin position="58"/>
        <end position="430"/>
    </location>
</feature>
<dbReference type="EC" id="3.5.1.4" evidence="3"/>
<protein>
    <recommendedName>
        <fullName evidence="3">amidase</fullName>
        <ecNumber evidence="3">3.5.1.4</ecNumber>
    </recommendedName>
</protein>
<dbReference type="EMBL" id="QRCM01000001">
    <property type="protein sequence ID" value="TXG89491.1"/>
    <property type="molecule type" value="Genomic_DNA"/>
</dbReference>
<dbReference type="InterPro" id="IPR023631">
    <property type="entry name" value="Amidase_dom"/>
</dbReference>
<dbReference type="Proteomes" id="UP000471120">
    <property type="component" value="Unassembled WGS sequence"/>
</dbReference>
<dbReference type="InterPro" id="IPR000120">
    <property type="entry name" value="Amidase"/>
</dbReference>
<dbReference type="Gene3D" id="3.90.1300.10">
    <property type="entry name" value="Amidase signature (AS) domain"/>
    <property type="match status" value="1"/>
</dbReference>
<evidence type="ECO:0000256" key="1">
    <source>
        <dbReference type="ARBA" id="ARBA00001311"/>
    </source>
</evidence>
<dbReference type="SUPFAM" id="SSF75304">
    <property type="entry name" value="Amidase signature (AS) enzymes"/>
    <property type="match status" value="1"/>
</dbReference>
<dbReference type="PANTHER" id="PTHR11895:SF7">
    <property type="entry name" value="GLUTAMYL-TRNA(GLN) AMIDOTRANSFERASE SUBUNIT A, MITOCHONDRIAL"/>
    <property type="match status" value="1"/>
</dbReference>
<evidence type="ECO:0000256" key="3">
    <source>
        <dbReference type="ARBA" id="ARBA00012922"/>
    </source>
</evidence>
<organism evidence="5 6">
    <name type="scientific">Rhodococcus rhodnii</name>
    <dbReference type="NCBI Taxonomy" id="38312"/>
    <lineage>
        <taxon>Bacteria</taxon>
        <taxon>Bacillati</taxon>
        <taxon>Actinomycetota</taxon>
        <taxon>Actinomycetes</taxon>
        <taxon>Mycobacteriales</taxon>
        <taxon>Nocardiaceae</taxon>
        <taxon>Rhodococcus</taxon>
    </lineage>
</organism>
<dbReference type="AlphaFoldDB" id="A0A6P2CCR8"/>
<reference evidence="5 6" key="1">
    <citation type="submission" date="2018-07" db="EMBL/GenBank/DDBJ databases">
        <title>Genome sequence of Rhodococcus rhodnii ATCC 35071 from Rhodnius prolixus.</title>
        <authorList>
            <person name="Patel V."/>
            <person name="Vogel K.J."/>
        </authorList>
    </citation>
    <scope>NUCLEOTIDE SEQUENCE [LARGE SCALE GENOMIC DNA]</scope>
    <source>
        <strain evidence="5 6">ATCC 35071</strain>
    </source>
</reference>
<comment type="catalytic activity">
    <reaction evidence="1">
        <text>a monocarboxylic acid amide + H2O = a monocarboxylate + NH4(+)</text>
        <dbReference type="Rhea" id="RHEA:12020"/>
        <dbReference type="ChEBI" id="CHEBI:15377"/>
        <dbReference type="ChEBI" id="CHEBI:28938"/>
        <dbReference type="ChEBI" id="CHEBI:35757"/>
        <dbReference type="ChEBI" id="CHEBI:83628"/>
        <dbReference type="EC" id="3.5.1.4"/>
    </reaction>
</comment>
<comment type="similarity">
    <text evidence="2">Belongs to the amidase family.</text>
</comment>
<dbReference type="PROSITE" id="PS00571">
    <property type="entry name" value="AMIDASES"/>
    <property type="match status" value="1"/>
</dbReference>
<dbReference type="GO" id="GO:0004040">
    <property type="term" value="F:amidase activity"/>
    <property type="evidence" value="ECO:0007669"/>
    <property type="project" value="UniProtKB-EC"/>
</dbReference>
<evidence type="ECO:0000259" key="4">
    <source>
        <dbReference type="Pfam" id="PF01425"/>
    </source>
</evidence>
<name>A0A6P2CCR8_9NOCA</name>
<evidence type="ECO:0000256" key="2">
    <source>
        <dbReference type="ARBA" id="ARBA00009199"/>
    </source>
</evidence>
<evidence type="ECO:0000313" key="5">
    <source>
        <dbReference type="EMBL" id="TXG89491.1"/>
    </source>
</evidence>
<dbReference type="PANTHER" id="PTHR11895">
    <property type="entry name" value="TRANSAMIDASE"/>
    <property type="match status" value="1"/>
</dbReference>
<sequence length="450" mass="46858">MTGLGSPRTLAEFRSFAGTYGWDAVLGLLASRAADARFENALVTPLSRTARTSADAFPLVVKDNIDVAGAVTSAGTPALADNIVLSDAPVVSTLEEAGAAVVAKTNMHELAYGVTGANRHYGDVVDTRSRTLAGGSSSGTAAAVADGLAPVGLGTDTGGSVRIPAALCGLAGFRPGPGRYSTRGVLVISPTRDTVGVIAHTVADIATVDRILAPGRPRATGVKPDRIRLLCPLANWYRCAADVQNGLDTIRRALAQVVDIVDVDHIDGADGLLERAALPVPLYETPQALQRYLTEHRSSRSARDVLGALASADVAAVLEPLLTRSVVSMRAYDDALAHAARASAAAAEQLRRHGAFGFLTPTVPVVAVPSDTTHSLSIDGRDTDTFTALIADTARASVFGWPALSQPVEPERRCPSLQIDSPAGTDEALLTLGRSIERLLRGEGDRATLR</sequence>
<dbReference type="Pfam" id="PF01425">
    <property type="entry name" value="Amidase"/>
    <property type="match status" value="1"/>
</dbReference>
<accession>A0A6P2CCR8</accession>
<dbReference type="InterPro" id="IPR020556">
    <property type="entry name" value="Amidase_CS"/>
</dbReference>
<gene>
    <name evidence="5" type="ORF">DW322_03695</name>
</gene>